<feature type="domain" description="ABM" evidence="1">
    <location>
        <begin position="1"/>
        <end position="92"/>
    </location>
</feature>
<dbReference type="AlphaFoldDB" id="A0A229RVI3"/>
<keyword evidence="3" id="KW-1185">Reference proteome</keyword>
<dbReference type="SUPFAM" id="SSF54909">
    <property type="entry name" value="Dimeric alpha+beta barrel"/>
    <property type="match status" value="1"/>
</dbReference>
<protein>
    <submittedName>
        <fullName evidence="2">Antibiotic biosynthesis monooxygenase</fullName>
    </submittedName>
</protein>
<dbReference type="GO" id="GO:0004497">
    <property type="term" value="F:monooxygenase activity"/>
    <property type="evidence" value="ECO:0007669"/>
    <property type="project" value="UniProtKB-KW"/>
</dbReference>
<gene>
    <name evidence="2" type="ORF">CFP71_27955</name>
</gene>
<comment type="caution">
    <text evidence="2">The sequence shown here is derived from an EMBL/GenBank/DDBJ whole genome shotgun (WGS) entry which is preliminary data.</text>
</comment>
<evidence type="ECO:0000259" key="1">
    <source>
        <dbReference type="PROSITE" id="PS51725"/>
    </source>
</evidence>
<dbReference type="Gene3D" id="3.30.70.100">
    <property type="match status" value="1"/>
</dbReference>
<dbReference type="InterPro" id="IPR011008">
    <property type="entry name" value="Dimeric_a/b-barrel"/>
</dbReference>
<evidence type="ECO:0000313" key="3">
    <source>
        <dbReference type="Proteomes" id="UP000215223"/>
    </source>
</evidence>
<keyword evidence="2" id="KW-0560">Oxidoreductase</keyword>
<evidence type="ECO:0000313" key="2">
    <source>
        <dbReference type="EMBL" id="OXM50364.1"/>
    </source>
</evidence>
<dbReference type="InterPro" id="IPR007138">
    <property type="entry name" value="ABM_dom"/>
</dbReference>
<name>A0A229RVI3_9PSEU</name>
<reference evidence="2 3" key="1">
    <citation type="submission" date="2017-07" db="EMBL/GenBank/DDBJ databases">
        <title>Amycolatopsis thailandensis Genome sequencing and assembly.</title>
        <authorList>
            <person name="Kaur N."/>
            <person name="Mayilraj S."/>
        </authorList>
    </citation>
    <scope>NUCLEOTIDE SEQUENCE [LARGE SCALE GENOMIC DNA]</scope>
    <source>
        <strain evidence="2 3">JCM 16380</strain>
    </source>
</reference>
<dbReference type="PROSITE" id="PS51725">
    <property type="entry name" value="ABM"/>
    <property type="match status" value="1"/>
</dbReference>
<sequence>MALSVRFELKDEAAAAGFDELVARTVPLIISEEPGTLEYRVHTVDDAPLSRFFYELYASPEAFEDHERQPHVQAFLTERELYVASYRVERLIPTGGKDLISGD</sequence>
<keyword evidence="2" id="KW-0503">Monooxygenase</keyword>
<dbReference type="Pfam" id="PF03992">
    <property type="entry name" value="ABM"/>
    <property type="match status" value="1"/>
</dbReference>
<dbReference type="OrthoDB" id="3695636at2"/>
<dbReference type="Proteomes" id="UP000215223">
    <property type="component" value="Unassembled WGS sequence"/>
</dbReference>
<organism evidence="2 3">
    <name type="scientific">Amycolatopsis thailandensis</name>
    <dbReference type="NCBI Taxonomy" id="589330"/>
    <lineage>
        <taxon>Bacteria</taxon>
        <taxon>Bacillati</taxon>
        <taxon>Actinomycetota</taxon>
        <taxon>Actinomycetes</taxon>
        <taxon>Pseudonocardiales</taxon>
        <taxon>Pseudonocardiaceae</taxon>
        <taxon>Amycolatopsis</taxon>
    </lineage>
</organism>
<proteinExistence type="predicted"/>
<dbReference type="EMBL" id="NMQT01000102">
    <property type="protein sequence ID" value="OXM50364.1"/>
    <property type="molecule type" value="Genomic_DNA"/>
</dbReference>
<accession>A0A229RVI3</accession>